<sequence length="29" mass="3374">MLLHRSMKDTRPKSLESSSRLKGLDGMWI</sequence>
<evidence type="ECO:0000256" key="1">
    <source>
        <dbReference type="SAM" id="MobiDB-lite"/>
    </source>
</evidence>
<reference evidence="2" key="2">
    <citation type="journal article" date="2015" name="Fish Shellfish Immunol.">
        <title>Early steps in the European eel (Anguilla anguilla)-Vibrio vulnificus interaction in the gills: Role of the RtxA13 toxin.</title>
        <authorList>
            <person name="Callol A."/>
            <person name="Pajuelo D."/>
            <person name="Ebbesson L."/>
            <person name="Teles M."/>
            <person name="MacKenzie S."/>
            <person name="Amaro C."/>
        </authorList>
    </citation>
    <scope>NUCLEOTIDE SEQUENCE</scope>
</reference>
<reference evidence="2" key="1">
    <citation type="submission" date="2014-11" db="EMBL/GenBank/DDBJ databases">
        <authorList>
            <person name="Amaro Gonzalez C."/>
        </authorList>
    </citation>
    <scope>NUCLEOTIDE SEQUENCE</scope>
</reference>
<accession>A0A0E9RXV7</accession>
<feature type="compositionally biased region" description="Basic and acidic residues" evidence="1">
    <location>
        <begin position="1"/>
        <end position="14"/>
    </location>
</feature>
<proteinExistence type="predicted"/>
<protein>
    <submittedName>
        <fullName evidence="2">Uncharacterized protein</fullName>
    </submittedName>
</protein>
<dbReference type="EMBL" id="GBXM01075352">
    <property type="protein sequence ID" value="JAH33225.1"/>
    <property type="molecule type" value="Transcribed_RNA"/>
</dbReference>
<name>A0A0E9RXV7_ANGAN</name>
<dbReference type="AlphaFoldDB" id="A0A0E9RXV7"/>
<feature type="region of interest" description="Disordered" evidence="1">
    <location>
        <begin position="1"/>
        <end position="29"/>
    </location>
</feature>
<evidence type="ECO:0000313" key="2">
    <source>
        <dbReference type="EMBL" id="JAH33225.1"/>
    </source>
</evidence>
<organism evidence="2">
    <name type="scientific">Anguilla anguilla</name>
    <name type="common">European freshwater eel</name>
    <name type="synonym">Muraena anguilla</name>
    <dbReference type="NCBI Taxonomy" id="7936"/>
    <lineage>
        <taxon>Eukaryota</taxon>
        <taxon>Metazoa</taxon>
        <taxon>Chordata</taxon>
        <taxon>Craniata</taxon>
        <taxon>Vertebrata</taxon>
        <taxon>Euteleostomi</taxon>
        <taxon>Actinopterygii</taxon>
        <taxon>Neopterygii</taxon>
        <taxon>Teleostei</taxon>
        <taxon>Anguilliformes</taxon>
        <taxon>Anguillidae</taxon>
        <taxon>Anguilla</taxon>
    </lineage>
</organism>